<evidence type="ECO:0000313" key="3">
    <source>
        <dbReference type="Proteomes" id="UP000577346"/>
    </source>
</evidence>
<organism evidence="1 3">
    <name type="scientific">Pseudomonas juntendi</name>
    <dbReference type="NCBI Taxonomy" id="2666183"/>
    <lineage>
        <taxon>Bacteria</taxon>
        <taxon>Pseudomonadati</taxon>
        <taxon>Pseudomonadota</taxon>
        <taxon>Gammaproteobacteria</taxon>
        <taxon>Pseudomonadales</taxon>
        <taxon>Pseudomonadaceae</taxon>
        <taxon>Pseudomonas</taxon>
    </lineage>
</organism>
<dbReference type="Proteomes" id="UP001217631">
    <property type="component" value="Chromosome"/>
</dbReference>
<dbReference type="Proteomes" id="UP000577346">
    <property type="component" value="Unassembled WGS sequence"/>
</dbReference>
<reference evidence="1 3" key="1">
    <citation type="submission" date="2020-07" db="EMBL/GenBank/DDBJ databases">
        <title>Diversity of carbapenemase encoding genes among Pseudomonas putida group clinical isolates in a tertiary Brazilian hospital.</title>
        <authorList>
            <person name="Alberto-Lei F."/>
            <person name="Nodari C.S."/>
            <person name="Streling A.P."/>
            <person name="Paulino J.T."/>
            <person name="Bessa-Neto F.O."/>
            <person name="Cayo R."/>
            <person name="Gales A.C."/>
        </authorList>
    </citation>
    <scope>NUCLEOTIDE SEQUENCE [LARGE SCALE GENOMIC DNA]</scope>
    <source>
        <strain evidence="1 3">11213</strain>
    </source>
</reference>
<evidence type="ECO:0000313" key="2">
    <source>
        <dbReference type="EMBL" id="WEA19047.1"/>
    </source>
</evidence>
<evidence type="ECO:0000313" key="1">
    <source>
        <dbReference type="EMBL" id="MBA6148219.1"/>
    </source>
</evidence>
<gene>
    <name evidence="1" type="ORF">H4C15_11965</name>
    <name evidence="2" type="ORF">PWA60_17320</name>
</gene>
<protein>
    <submittedName>
        <fullName evidence="1">Uncharacterized protein</fullName>
    </submittedName>
</protein>
<dbReference type="EMBL" id="JACGDA010000020">
    <property type="protein sequence ID" value="MBA6148219.1"/>
    <property type="molecule type" value="Genomic_DNA"/>
</dbReference>
<name>A0A7W2LW91_9PSED</name>
<accession>A0A7W2LW91</accession>
<proteinExistence type="predicted"/>
<sequence length="76" mass="8502">MSMSLWELAATPLSEGQAADAVKEPIDPPFEKWLKGQLKQRKLAQPQFLRDAGNGEYLNAAVQTLYQTWRSEHASG</sequence>
<dbReference type="EMBL" id="CP118677">
    <property type="protein sequence ID" value="WEA19047.1"/>
    <property type="molecule type" value="Genomic_DNA"/>
</dbReference>
<dbReference type="RefSeq" id="WP_054881336.1">
    <property type="nucleotide sequence ID" value="NZ_CP118677.1"/>
</dbReference>
<dbReference type="AlphaFoldDB" id="A0A7W2LW91"/>
<reference evidence="2" key="2">
    <citation type="submission" date="2023-02" db="EMBL/GenBank/DDBJ databases">
        <title>tmexCD-toprJ-like cluster.</title>
        <authorList>
            <person name="Gao X."/>
            <person name="Wang C."/>
            <person name="Liu J."/>
        </authorList>
    </citation>
    <scope>NUCLEOTIDE SEQUENCE</scope>
    <source>
        <strain evidence="2">GDW21C697WI</strain>
    </source>
</reference>